<keyword evidence="2" id="KW-0479">Metal-binding</keyword>
<reference evidence="4" key="1">
    <citation type="submission" date="2021-01" db="EMBL/GenBank/DDBJ databases">
        <authorList>
            <person name="Lovell J.T."/>
            <person name="Bentley N."/>
            <person name="Bhattarai G."/>
            <person name="Jenkins J.W."/>
            <person name="Sreedasyam A."/>
            <person name="Alarcon Y."/>
            <person name="Bock C."/>
            <person name="Boston L."/>
            <person name="Carlson J."/>
            <person name="Cervantes K."/>
            <person name="Clermont K."/>
            <person name="Krom N."/>
            <person name="Kubenka K."/>
            <person name="Mamidi S."/>
            <person name="Mattison C."/>
            <person name="Monteros M."/>
            <person name="Pisani C."/>
            <person name="Plott C."/>
            <person name="Rajasekar S."/>
            <person name="Rhein H.S."/>
            <person name="Rohla C."/>
            <person name="Song M."/>
            <person name="Hilaire R.S."/>
            <person name="Shu S."/>
            <person name="Wells L."/>
            <person name="Wang X."/>
            <person name="Webber J."/>
            <person name="Heerema R.J."/>
            <person name="Klein P."/>
            <person name="Conner P."/>
            <person name="Grauke L."/>
            <person name="Grimwood J."/>
            <person name="Schmutz J."/>
            <person name="Randall J.J."/>
        </authorList>
    </citation>
    <scope>NUCLEOTIDE SEQUENCE</scope>
    <source>
        <tissue evidence="4">Leaf</tissue>
    </source>
</reference>
<comment type="similarity">
    <text evidence="1">Belongs to the cytochrome P450 family.</text>
</comment>
<evidence type="ECO:0000256" key="2">
    <source>
        <dbReference type="ARBA" id="ARBA00022723"/>
    </source>
</evidence>
<evidence type="ECO:0000313" key="4">
    <source>
        <dbReference type="EMBL" id="KAG6686766.1"/>
    </source>
</evidence>
<evidence type="ECO:0000256" key="3">
    <source>
        <dbReference type="ARBA" id="ARBA00023004"/>
    </source>
</evidence>
<name>A0A922IXP2_CARIL</name>
<dbReference type="GO" id="GO:0010268">
    <property type="term" value="P:brassinosteroid homeostasis"/>
    <property type="evidence" value="ECO:0007669"/>
    <property type="project" value="TreeGrafter"/>
</dbReference>
<dbReference type="EMBL" id="CM031835">
    <property type="protein sequence ID" value="KAG6686766.1"/>
    <property type="molecule type" value="Genomic_DNA"/>
</dbReference>
<keyword evidence="3" id="KW-0408">Iron</keyword>
<dbReference type="GO" id="GO:0016132">
    <property type="term" value="P:brassinosteroid biosynthetic process"/>
    <property type="evidence" value="ECO:0007669"/>
    <property type="project" value="TreeGrafter"/>
</dbReference>
<evidence type="ECO:0008006" key="6">
    <source>
        <dbReference type="Google" id="ProtNLM"/>
    </source>
</evidence>
<dbReference type="GO" id="GO:0016125">
    <property type="term" value="P:sterol metabolic process"/>
    <property type="evidence" value="ECO:0007669"/>
    <property type="project" value="TreeGrafter"/>
</dbReference>
<accession>A0A922IXP2</accession>
<protein>
    <recommendedName>
        <fullName evidence="6">Cytochrome P450</fullName>
    </recommendedName>
</protein>
<proteinExistence type="inferred from homology"/>
<organism evidence="4 5">
    <name type="scientific">Carya illinoinensis</name>
    <name type="common">Pecan</name>
    <dbReference type="NCBI Taxonomy" id="32201"/>
    <lineage>
        <taxon>Eukaryota</taxon>
        <taxon>Viridiplantae</taxon>
        <taxon>Streptophyta</taxon>
        <taxon>Embryophyta</taxon>
        <taxon>Tracheophyta</taxon>
        <taxon>Spermatophyta</taxon>
        <taxon>Magnoliopsida</taxon>
        <taxon>eudicotyledons</taxon>
        <taxon>Gunneridae</taxon>
        <taxon>Pentapetalae</taxon>
        <taxon>rosids</taxon>
        <taxon>fabids</taxon>
        <taxon>Fagales</taxon>
        <taxon>Juglandaceae</taxon>
        <taxon>Carya</taxon>
    </lineage>
</organism>
<dbReference type="PANTHER" id="PTHR24286">
    <property type="entry name" value="CYTOCHROME P450 26"/>
    <property type="match status" value="1"/>
</dbReference>
<evidence type="ECO:0000313" key="5">
    <source>
        <dbReference type="Proteomes" id="UP000811246"/>
    </source>
</evidence>
<dbReference type="GO" id="GO:0046872">
    <property type="term" value="F:metal ion binding"/>
    <property type="evidence" value="ECO:0007669"/>
    <property type="project" value="UniProtKB-KW"/>
</dbReference>
<gene>
    <name evidence="4" type="ORF">I3842_11G037000</name>
</gene>
<evidence type="ECO:0000256" key="1">
    <source>
        <dbReference type="ARBA" id="ARBA00010617"/>
    </source>
</evidence>
<dbReference type="GO" id="GO:0004497">
    <property type="term" value="F:monooxygenase activity"/>
    <property type="evidence" value="ECO:0007669"/>
    <property type="project" value="TreeGrafter"/>
</dbReference>
<dbReference type="Proteomes" id="UP000811246">
    <property type="component" value="Chromosome 11"/>
</dbReference>
<dbReference type="AlphaFoldDB" id="A0A922IXP2"/>
<comment type="caution">
    <text evidence="4">The sequence shown here is derived from an EMBL/GenBank/DDBJ whole genome shotgun (WGS) entry which is preliminary data.</text>
</comment>
<sequence length="318" mass="36511">MGVWLGFMLLGGFPLFGWLLRRWNELWHVDSIQVGSSATDMVELPPGHMGFPFFGETLTFFYYFKILGRQDDFINSKCCKLFVSFEPGPILDNMNKLLIKGLKHGVRAFPINFPGTAYRHALQCRKKLNAIFLVELKKKLINENGVETNDLMDGLMQDMNLQALRASMWAVYYLAKYPNVLHKPWEENMAIRKKKKGDFITSKDISKMNYTNKVAIFSINNVVGRWETIRMANIAPFSFRLATKEVEYKATRPGSYLVFEAGPRICVGNMLERIQLALFLHHLSVGYKWELKNPDAGMVYLPHPTPVDGVEVLFSKLI</sequence>
<dbReference type="PANTHER" id="PTHR24286:SF12">
    <property type="entry name" value="CYTOCHROME P450 FAMILY PROTEIN, EXPRESSED"/>
    <property type="match status" value="1"/>
</dbReference>